<evidence type="ECO:0000313" key="3">
    <source>
        <dbReference type="Proteomes" id="UP000215914"/>
    </source>
</evidence>
<proteinExistence type="predicted"/>
<organism evidence="2 3">
    <name type="scientific">Helianthus annuus</name>
    <name type="common">Common sunflower</name>
    <dbReference type="NCBI Taxonomy" id="4232"/>
    <lineage>
        <taxon>Eukaryota</taxon>
        <taxon>Viridiplantae</taxon>
        <taxon>Streptophyta</taxon>
        <taxon>Embryophyta</taxon>
        <taxon>Tracheophyta</taxon>
        <taxon>Spermatophyta</taxon>
        <taxon>Magnoliopsida</taxon>
        <taxon>eudicotyledons</taxon>
        <taxon>Gunneridae</taxon>
        <taxon>Pentapetalae</taxon>
        <taxon>asterids</taxon>
        <taxon>campanulids</taxon>
        <taxon>Asterales</taxon>
        <taxon>Asteraceae</taxon>
        <taxon>Asteroideae</taxon>
        <taxon>Heliantheae alliance</taxon>
        <taxon>Heliantheae</taxon>
        <taxon>Helianthus</taxon>
    </lineage>
</organism>
<evidence type="ECO:0000256" key="1">
    <source>
        <dbReference type="SAM" id="MobiDB-lite"/>
    </source>
</evidence>
<feature type="compositionally biased region" description="Basic residues" evidence="1">
    <location>
        <begin position="26"/>
        <end position="37"/>
    </location>
</feature>
<dbReference type="Gramene" id="mRNA:HanXRQr2_Chr06g0268291">
    <property type="protein sequence ID" value="mRNA:HanXRQr2_Chr06g0268291"/>
    <property type="gene ID" value="HanXRQr2_Chr06g0268291"/>
</dbReference>
<evidence type="ECO:0000313" key="2">
    <source>
        <dbReference type="EMBL" id="KAF5803179.1"/>
    </source>
</evidence>
<dbReference type="Proteomes" id="UP000215914">
    <property type="component" value="Unassembled WGS sequence"/>
</dbReference>
<reference evidence="2" key="2">
    <citation type="submission" date="2020-06" db="EMBL/GenBank/DDBJ databases">
        <title>Helianthus annuus Genome sequencing and assembly Release 2.</title>
        <authorList>
            <person name="Gouzy J."/>
            <person name="Langlade N."/>
            <person name="Munos S."/>
        </authorList>
    </citation>
    <scope>NUCLEOTIDE SEQUENCE</scope>
    <source>
        <tissue evidence="2">Leaves</tissue>
    </source>
</reference>
<name>A0A9K3NK30_HELAN</name>
<feature type="region of interest" description="Disordered" evidence="1">
    <location>
        <begin position="25"/>
        <end position="48"/>
    </location>
</feature>
<comment type="caution">
    <text evidence="2">The sequence shown here is derived from an EMBL/GenBank/DDBJ whole genome shotgun (WGS) entry which is preliminary data.</text>
</comment>
<accession>A0A9K3NK30</accession>
<reference evidence="2" key="1">
    <citation type="journal article" date="2017" name="Nature">
        <title>The sunflower genome provides insights into oil metabolism, flowering and Asterid evolution.</title>
        <authorList>
            <person name="Badouin H."/>
            <person name="Gouzy J."/>
            <person name="Grassa C.J."/>
            <person name="Murat F."/>
            <person name="Staton S.E."/>
            <person name="Cottret L."/>
            <person name="Lelandais-Briere C."/>
            <person name="Owens G.L."/>
            <person name="Carrere S."/>
            <person name="Mayjonade B."/>
            <person name="Legrand L."/>
            <person name="Gill N."/>
            <person name="Kane N.C."/>
            <person name="Bowers J.E."/>
            <person name="Hubner S."/>
            <person name="Bellec A."/>
            <person name="Berard A."/>
            <person name="Berges H."/>
            <person name="Blanchet N."/>
            <person name="Boniface M.C."/>
            <person name="Brunel D."/>
            <person name="Catrice O."/>
            <person name="Chaidir N."/>
            <person name="Claudel C."/>
            <person name="Donnadieu C."/>
            <person name="Faraut T."/>
            <person name="Fievet G."/>
            <person name="Helmstetter N."/>
            <person name="King M."/>
            <person name="Knapp S.J."/>
            <person name="Lai Z."/>
            <person name="Le Paslier M.C."/>
            <person name="Lippi Y."/>
            <person name="Lorenzon L."/>
            <person name="Mandel J.R."/>
            <person name="Marage G."/>
            <person name="Marchand G."/>
            <person name="Marquand E."/>
            <person name="Bret-Mestries E."/>
            <person name="Morien E."/>
            <person name="Nambeesan S."/>
            <person name="Nguyen T."/>
            <person name="Pegot-Espagnet P."/>
            <person name="Pouilly N."/>
            <person name="Raftis F."/>
            <person name="Sallet E."/>
            <person name="Schiex T."/>
            <person name="Thomas J."/>
            <person name="Vandecasteele C."/>
            <person name="Vares D."/>
            <person name="Vear F."/>
            <person name="Vautrin S."/>
            <person name="Crespi M."/>
            <person name="Mangin B."/>
            <person name="Burke J.M."/>
            <person name="Salse J."/>
            <person name="Munos S."/>
            <person name="Vincourt P."/>
            <person name="Rieseberg L.H."/>
            <person name="Langlade N.B."/>
        </authorList>
    </citation>
    <scope>NUCLEOTIDE SEQUENCE</scope>
    <source>
        <tissue evidence="2">Leaves</tissue>
    </source>
</reference>
<dbReference type="AlphaFoldDB" id="A0A9K3NK30"/>
<keyword evidence="3" id="KW-1185">Reference proteome</keyword>
<sequence length="48" mass="5804">MKKLYLKLPTILFNMNTRKNYTKPITGKKKKKEKKNHNIISKMVSRLR</sequence>
<protein>
    <submittedName>
        <fullName evidence="2">Uncharacterized protein</fullName>
    </submittedName>
</protein>
<gene>
    <name evidence="2" type="ORF">HanXRQr2_Chr06g0268291</name>
</gene>
<dbReference type="EMBL" id="MNCJ02000321">
    <property type="protein sequence ID" value="KAF5803179.1"/>
    <property type="molecule type" value="Genomic_DNA"/>
</dbReference>